<sequence length="149" mass="16992">MDQVEVRTHTALHVLKGSVRKVLGAKWTASVYVSGSHGRLTVQHDRKPSEEEIGEINLLANRKIEENVAIIKEELPREEAERKYGDEMYDLFPVPPEVKVLSIVVIPGWNVNACNKPHTNYTGEIGKVEVKDWRFRSSKKLLEISYDLV</sequence>
<reference evidence="1 2" key="1">
    <citation type="submission" date="2020-02" db="EMBL/GenBank/DDBJ databases">
        <title>Comparative genome analysis reveals the metabolism and evolution of the thermophilic archaeal genus Metallosphaera.</title>
        <authorList>
            <person name="Jiang C."/>
        </authorList>
    </citation>
    <scope>NUCLEOTIDE SEQUENCE [LARGE SCALE GENOMIC DNA]</scope>
    <source>
        <strain evidence="1 2">Ric-A</strain>
    </source>
</reference>
<dbReference type="GO" id="GO:0140101">
    <property type="term" value="F:catalytic activity, acting on a tRNA"/>
    <property type="evidence" value="ECO:0007669"/>
    <property type="project" value="UniProtKB-ARBA"/>
</dbReference>
<dbReference type="GeneID" id="55642430"/>
<dbReference type="SUPFAM" id="SSF55186">
    <property type="entry name" value="ThrRS/AlaRS common domain"/>
    <property type="match status" value="1"/>
</dbReference>
<dbReference type="RefSeq" id="WP_174632167.1">
    <property type="nucleotide sequence ID" value="NZ_CP049074.1"/>
</dbReference>
<keyword evidence="2" id="KW-1185">Reference proteome</keyword>
<accession>A0A6N0P0C0</accession>
<dbReference type="AlphaFoldDB" id="A0A6N0P0C0"/>
<gene>
    <name evidence="1" type="ORF">GWK48_10765</name>
</gene>
<evidence type="ECO:0000313" key="2">
    <source>
        <dbReference type="Proteomes" id="UP000509301"/>
    </source>
</evidence>
<protein>
    <submittedName>
        <fullName evidence="1">Alanyl-tRNA editing protein</fullName>
    </submittedName>
</protein>
<evidence type="ECO:0000313" key="1">
    <source>
        <dbReference type="EMBL" id="QKR00801.1"/>
    </source>
</evidence>
<dbReference type="EMBL" id="CP049074">
    <property type="protein sequence ID" value="QKR00801.1"/>
    <property type="molecule type" value="Genomic_DNA"/>
</dbReference>
<dbReference type="GO" id="GO:0006399">
    <property type="term" value="P:tRNA metabolic process"/>
    <property type="evidence" value="ECO:0007669"/>
    <property type="project" value="UniProtKB-ARBA"/>
</dbReference>
<dbReference type="Proteomes" id="UP000509301">
    <property type="component" value="Chromosome"/>
</dbReference>
<dbReference type="Gene3D" id="3.30.980.10">
    <property type="entry name" value="Threonyl-trna Synthetase, Chain A, domain 2"/>
    <property type="match status" value="2"/>
</dbReference>
<proteinExistence type="predicted"/>
<name>A0A6N0P0C0_9CREN</name>
<dbReference type="InterPro" id="IPR018163">
    <property type="entry name" value="Thr/Ala-tRNA-synth_IIc_edit"/>
</dbReference>
<dbReference type="KEGG" id="mten:GWK48_10765"/>
<dbReference type="OrthoDB" id="36064at2157"/>
<organism evidence="1 2">
    <name type="scientific">Metallosphaera tengchongensis</name>
    <dbReference type="NCBI Taxonomy" id="1532350"/>
    <lineage>
        <taxon>Archaea</taxon>
        <taxon>Thermoproteota</taxon>
        <taxon>Thermoprotei</taxon>
        <taxon>Sulfolobales</taxon>
        <taxon>Sulfolobaceae</taxon>
        <taxon>Metallosphaera</taxon>
    </lineage>
</organism>
<dbReference type="GO" id="GO:0000166">
    <property type="term" value="F:nucleotide binding"/>
    <property type="evidence" value="ECO:0007669"/>
    <property type="project" value="InterPro"/>
</dbReference>